<accession>A0AAF0VB67</accession>
<keyword evidence="3" id="KW-1185">Reference proteome</keyword>
<name>A0AAF0VB67_SOLVR</name>
<evidence type="ECO:0000313" key="2">
    <source>
        <dbReference type="EMBL" id="WMV60326.1"/>
    </source>
</evidence>
<reference evidence="2" key="1">
    <citation type="submission" date="2023-08" db="EMBL/GenBank/DDBJ databases">
        <title>A de novo genome assembly of Solanum verrucosum Schlechtendal, a Mexican diploid species geographically isolated from the other diploid A-genome species in potato relatives.</title>
        <authorList>
            <person name="Hosaka K."/>
        </authorList>
    </citation>
    <scope>NUCLEOTIDE SEQUENCE</scope>
    <source>
        <tissue evidence="2">Young leaves</tissue>
    </source>
</reference>
<evidence type="ECO:0000313" key="3">
    <source>
        <dbReference type="Proteomes" id="UP001234989"/>
    </source>
</evidence>
<sequence>MRIVQASKKEMHGQVCTSSLFPRGENSRIQGGTEGVWGQ</sequence>
<feature type="region of interest" description="Disordered" evidence="1">
    <location>
        <begin position="1"/>
        <end position="39"/>
    </location>
</feature>
<dbReference type="AlphaFoldDB" id="A0AAF0VB67"/>
<evidence type="ECO:0000256" key="1">
    <source>
        <dbReference type="SAM" id="MobiDB-lite"/>
    </source>
</evidence>
<gene>
    <name evidence="2" type="ORF">MTR67_053711</name>
</gene>
<dbReference type="Proteomes" id="UP001234989">
    <property type="component" value="Chromosome 12"/>
</dbReference>
<proteinExistence type="predicted"/>
<protein>
    <submittedName>
        <fullName evidence="2">Uncharacterized protein</fullName>
    </submittedName>
</protein>
<dbReference type="EMBL" id="CP133623">
    <property type="protein sequence ID" value="WMV60326.1"/>
    <property type="molecule type" value="Genomic_DNA"/>
</dbReference>
<organism evidence="2 3">
    <name type="scientific">Solanum verrucosum</name>
    <dbReference type="NCBI Taxonomy" id="315347"/>
    <lineage>
        <taxon>Eukaryota</taxon>
        <taxon>Viridiplantae</taxon>
        <taxon>Streptophyta</taxon>
        <taxon>Embryophyta</taxon>
        <taxon>Tracheophyta</taxon>
        <taxon>Spermatophyta</taxon>
        <taxon>Magnoliopsida</taxon>
        <taxon>eudicotyledons</taxon>
        <taxon>Gunneridae</taxon>
        <taxon>Pentapetalae</taxon>
        <taxon>asterids</taxon>
        <taxon>lamiids</taxon>
        <taxon>Solanales</taxon>
        <taxon>Solanaceae</taxon>
        <taxon>Solanoideae</taxon>
        <taxon>Solaneae</taxon>
        <taxon>Solanum</taxon>
    </lineage>
</organism>